<name>A0ABR3L6L1_9TELE</name>
<reference evidence="1 2" key="1">
    <citation type="submission" date="2023-09" db="EMBL/GenBank/DDBJ databases">
        <authorList>
            <person name="Wang M."/>
        </authorList>
    </citation>
    <scope>NUCLEOTIDE SEQUENCE [LARGE SCALE GENOMIC DNA]</scope>
    <source>
        <strain evidence="1">GT-2023</strain>
        <tissue evidence="1">Liver</tissue>
    </source>
</reference>
<evidence type="ECO:0000313" key="1">
    <source>
        <dbReference type="EMBL" id="KAL1248507.1"/>
    </source>
</evidence>
<evidence type="ECO:0008006" key="3">
    <source>
        <dbReference type="Google" id="ProtNLM"/>
    </source>
</evidence>
<dbReference type="Proteomes" id="UP001558613">
    <property type="component" value="Unassembled WGS sequence"/>
</dbReference>
<proteinExistence type="predicted"/>
<organism evidence="1 2">
    <name type="scientific">Cirrhinus molitorella</name>
    <name type="common">mud carp</name>
    <dbReference type="NCBI Taxonomy" id="172907"/>
    <lineage>
        <taxon>Eukaryota</taxon>
        <taxon>Metazoa</taxon>
        <taxon>Chordata</taxon>
        <taxon>Craniata</taxon>
        <taxon>Vertebrata</taxon>
        <taxon>Euteleostomi</taxon>
        <taxon>Actinopterygii</taxon>
        <taxon>Neopterygii</taxon>
        <taxon>Teleostei</taxon>
        <taxon>Ostariophysi</taxon>
        <taxon>Cypriniformes</taxon>
        <taxon>Cyprinidae</taxon>
        <taxon>Labeoninae</taxon>
        <taxon>Labeonini</taxon>
        <taxon>Cirrhinus</taxon>
    </lineage>
</organism>
<comment type="caution">
    <text evidence="1">The sequence shown here is derived from an EMBL/GenBank/DDBJ whole genome shotgun (WGS) entry which is preliminary data.</text>
</comment>
<sequence length="218" mass="23797">MSSAHLDSLGTSTEVTWKKDSSVRELEGVHVRILHKGIPRNIFTGVEELPNATAPGHYTAIKKALQKADLLDWKERLVGFGSDGAAVMVGRHGGVAQLLMQDVPHLNNIHCLGQWFSNGGTSASADMICRTKQCLLVLKDYEQLSFMVLVQDILSILSCLSLKLQEDGLTLPQALQAFEVAVLRIVSVQTTTGEKLELFLDHTKDEGTVPGSAAFQFQ</sequence>
<dbReference type="PANTHER" id="PTHR46880">
    <property type="entry name" value="RAS-ASSOCIATING DOMAIN-CONTAINING PROTEIN"/>
    <property type="match status" value="1"/>
</dbReference>
<dbReference type="EMBL" id="JAYMGO010000024">
    <property type="protein sequence ID" value="KAL1248507.1"/>
    <property type="molecule type" value="Genomic_DNA"/>
</dbReference>
<gene>
    <name evidence="1" type="ORF">QQF64_021825</name>
</gene>
<keyword evidence="2" id="KW-1185">Reference proteome</keyword>
<dbReference type="PANTHER" id="PTHR46880:SF5">
    <property type="entry name" value="DUF4371 DOMAIN-CONTAINING PROTEIN"/>
    <property type="match status" value="1"/>
</dbReference>
<accession>A0ABR3L6L1</accession>
<protein>
    <recommendedName>
        <fullName evidence="3">DUF4371 domain-containing protein</fullName>
    </recommendedName>
</protein>
<evidence type="ECO:0000313" key="2">
    <source>
        <dbReference type="Proteomes" id="UP001558613"/>
    </source>
</evidence>